<evidence type="ECO:0000313" key="2">
    <source>
        <dbReference type="Proteomes" id="UP000281975"/>
    </source>
</evidence>
<dbReference type="GO" id="GO:0003676">
    <property type="term" value="F:nucleic acid binding"/>
    <property type="evidence" value="ECO:0007669"/>
    <property type="project" value="InterPro"/>
</dbReference>
<dbReference type="Proteomes" id="UP000281975">
    <property type="component" value="Unassembled WGS sequence"/>
</dbReference>
<accession>A0A420WZ31</accession>
<proteinExistence type="predicted"/>
<dbReference type="OrthoDB" id="570199at2"/>
<name>A0A420WZ31_9GAMM</name>
<dbReference type="InterPro" id="IPR011856">
    <property type="entry name" value="tRNA_endonuc-like_dom_sf"/>
</dbReference>
<evidence type="ECO:0008006" key="3">
    <source>
        <dbReference type="Google" id="ProtNLM"/>
    </source>
</evidence>
<gene>
    <name evidence="1" type="ORF">C7446_0521</name>
</gene>
<sequence length="373" mass="42551">MAIEQGIWKLANDTHERPQRLRPTGLADERLLEEQIMQDVSILNRDWLLIGRQVRTDFDKLIDLLALDVNGNVIIIELKRDRTPREVVAQAIDYASWVVTLSDYQLIEIYEKFAEHYPRSHASLGEAFEAKFGIALTDVALNDSHQMVVVATRLDASSERIINYLNNYGGENLSINAMFFSAFEDNGNQYLSRAWMMDPDEPVQPASQKGQKTPWNGEFYASFGDDRPWELARRYGFIAGGGAAWYSKTLNLLSEGDRVWVNIPKTGYVGVAEVTGERRRGDEFMIETEHGWQSLLSMTTPAEYNHIHEQGDADDEETLEYVVPVRWIKSVPAEQAFREAGLFGNQNTVCKPTVSKWDYTVTRLKQAWGIDTF</sequence>
<reference evidence="1 2" key="1">
    <citation type="submission" date="2018-10" db="EMBL/GenBank/DDBJ databases">
        <title>Genomic Encyclopedia of Type Strains, Phase IV (KMG-IV): sequencing the most valuable type-strain genomes for metagenomic binning, comparative biology and taxonomic classification.</title>
        <authorList>
            <person name="Goeker M."/>
        </authorList>
    </citation>
    <scope>NUCLEOTIDE SEQUENCE [LARGE SCALE GENOMIC DNA]</scope>
    <source>
        <strain evidence="1 2">DSM 23229</strain>
    </source>
</reference>
<keyword evidence="2" id="KW-1185">Reference proteome</keyword>
<dbReference type="Gene3D" id="3.40.1350.10">
    <property type="match status" value="1"/>
</dbReference>
<dbReference type="AlphaFoldDB" id="A0A420WZ31"/>
<dbReference type="EMBL" id="RBIN01000002">
    <property type="protein sequence ID" value="RKR06542.1"/>
    <property type="molecule type" value="Genomic_DNA"/>
</dbReference>
<organism evidence="1 2">
    <name type="scientific">Kushneria sinocarnis</name>
    <dbReference type="NCBI Taxonomy" id="595502"/>
    <lineage>
        <taxon>Bacteria</taxon>
        <taxon>Pseudomonadati</taxon>
        <taxon>Pseudomonadota</taxon>
        <taxon>Gammaproteobacteria</taxon>
        <taxon>Oceanospirillales</taxon>
        <taxon>Halomonadaceae</taxon>
        <taxon>Kushneria</taxon>
    </lineage>
</organism>
<evidence type="ECO:0000313" key="1">
    <source>
        <dbReference type="EMBL" id="RKR06542.1"/>
    </source>
</evidence>
<comment type="caution">
    <text evidence="1">The sequence shown here is derived from an EMBL/GenBank/DDBJ whole genome shotgun (WGS) entry which is preliminary data.</text>
</comment>
<protein>
    <recommendedName>
        <fullName evidence="3">DUF91 domain-containing protein</fullName>
    </recommendedName>
</protein>